<dbReference type="EC" id="6.1.1.-" evidence="7"/>
<reference evidence="10 11" key="1">
    <citation type="submission" date="2010-12" db="EMBL/GenBank/DDBJ databases">
        <title>Complete sequence of Desulfurispirillum indicum S5.</title>
        <authorList>
            <consortium name="US DOE Joint Genome Institute"/>
            <person name="Lucas S."/>
            <person name="Copeland A."/>
            <person name="Lapidus A."/>
            <person name="Cheng J.-F."/>
            <person name="Goodwin L."/>
            <person name="Pitluck S."/>
            <person name="Chertkov O."/>
            <person name="Held B."/>
            <person name="Detter J.C."/>
            <person name="Han C."/>
            <person name="Tapia R."/>
            <person name="Land M."/>
            <person name="Hauser L."/>
            <person name="Kyrpides N."/>
            <person name="Ivanova N."/>
            <person name="Mikhailova N."/>
            <person name="Haggblom M."/>
            <person name="Rauschenbach I."/>
            <person name="Bini E."/>
            <person name="Woyke T."/>
        </authorList>
    </citation>
    <scope>NUCLEOTIDE SEQUENCE [LARGE SCALE GENOMIC DNA]</scope>
    <source>
        <strain evidence="11">ATCC BAA-1389 / DSM 22839 / S5</strain>
    </source>
</reference>
<dbReference type="HAMAP" id="MF_01428">
    <property type="entry name" value="Glu_Q_tRNA_synth"/>
    <property type="match status" value="1"/>
</dbReference>
<dbReference type="HOGENOM" id="CLU_015768_0_1_0"/>
<feature type="short sequence motif" description="'KMSKS' region" evidence="7">
    <location>
        <begin position="250"/>
        <end position="254"/>
    </location>
</feature>
<feature type="binding site" evidence="7">
    <location>
        <begin position="27"/>
        <end position="31"/>
    </location>
    <ligand>
        <name>L-glutamate</name>
        <dbReference type="ChEBI" id="CHEBI:29985"/>
    </ligand>
</feature>
<protein>
    <recommendedName>
        <fullName evidence="7">Glutamyl-Q tRNA(Asp) synthetase</fullName>
        <shortName evidence="7">Glu-Q-RSs</shortName>
        <ecNumber evidence="7">6.1.1.-</ecNumber>
    </recommendedName>
</protein>
<evidence type="ECO:0000256" key="7">
    <source>
        <dbReference type="HAMAP-Rule" id="MF_01428"/>
    </source>
</evidence>
<dbReference type="GO" id="GO:0008270">
    <property type="term" value="F:zinc ion binding"/>
    <property type="evidence" value="ECO:0007669"/>
    <property type="project" value="UniProtKB-UniRule"/>
</dbReference>
<dbReference type="Proteomes" id="UP000002572">
    <property type="component" value="Chromosome"/>
</dbReference>
<evidence type="ECO:0000313" key="10">
    <source>
        <dbReference type="EMBL" id="ADU66920.1"/>
    </source>
</evidence>
<dbReference type="SUPFAM" id="SSF52374">
    <property type="entry name" value="Nucleotidylyl transferase"/>
    <property type="match status" value="1"/>
</dbReference>
<accession>E6W3N9</accession>
<proteinExistence type="inferred from homology"/>
<keyword evidence="8" id="KW-0648">Protein biosynthesis</keyword>
<keyword evidence="2 7" id="KW-0479">Metal-binding</keyword>
<feature type="domain" description="Glutamyl/glutaminyl-tRNA synthetase class Ib catalytic" evidence="9">
    <location>
        <begin position="27"/>
        <end position="257"/>
    </location>
</feature>
<keyword evidence="5 7" id="KW-0067">ATP-binding</keyword>
<feature type="binding site" evidence="7">
    <location>
        <position position="253"/>
    </location>
    <ligand>
        <name>ATP</name>
        <dbReference type="ChEBI" id="CHEBI:30616"/>
    </ligand>
</feature>
<feature type="binding site" evidence="7">
    <location>
        <position position="119"/>
    </location>
    <ligand>
        <name>Zn(2+)</name>
        <dbReference type="ChEBI" id="CHEBI:29105"/>
    </ligand>
</feature>
<dbReference type="FunCoup" id="E6W3N9">
    <property type="interactions" value="13"/>
</dbReference>
<keyword evidence="3 7" id="KW-0547">Nucleotide-binding</keyword>
<dbReference type="KEGG" id="din:Selin_2200"/>
<keyword evidence="6 7" id="KW-0030">Aminoacyl-tRNA synthetase</keyword>
<feature type="binding site" evidence="7">
    <location>
        <position position="212"/>
    </location>
    <ligand>
        <name>L-glutamate</name>
        <dbReference type="ChEBI" id="CHEBI:29985"/>
    </ligand>
</feature>
<dbReference type="InterPro" id="IPR014729">
    <property type="entry name" value="Rossmann-like_a/b/a_fold"/>
</dbReference>
<feature type="binding site" evidence="7">
    <location>
        <position position="63"/>
    </location>
    <ligand>
        <name>L-glutamate</name>
        <dbReference type="ChEBI" id="CHEBI:29985"/>
    </ligand>
</feature>
<evidence type="ECO:0000259" key="9">
    <source>
        <dbReference type="Pfam" id="PF00749"/>
    </source>
</evidence>
<dbReference type="STRING" id="653733.Selin_2200"/>
<comment type="cofactor">
    <cofactor evidence="7">
        <name>Zn(2+)</name>
        <dbReference type="ChEBI" id="CHEBI:29105"/>
    </cofactor>
    <text evidence="7">Binds 1 zinc ion per subunit.</text>
</comment>
<comment type="function">
    <text evidence="7">Catalyzes the tRNA-independent activation of glutamate in presence of ATP and the subsequent transfer of glutamate onto a tRNA(Asp). Glutamate is transferred on the 2-amino-5-(4,5-dihydroxy-2-cyclopenten-1-yl) moiety of the queuosine in the wobble position of the QUC anticodon.</text>
</comment>
<feature type="binding site" evidence="7">
    <location>
        <position position="121"/>
    </location>
    <ligand>
        <name>Zn(2+)</name>
        <dbReference type="ChEBI" id="CHEBI:29105"/>
    </ligand>
</feature>
<feature type="binding site" evidence="7">
    <location>
        <position position="194"/>
    </location>
    <ligand>
        <name>L-glutamate</name>
        <dbReference type="ChEBI" id="CHEBI:29985"/>
    </ligand>
</feature>
<evidence type="ECO:0000313" key="11">
    <source>
        <dbReference type="Proteomes" id="UP000002572"/>
    </source>
</evidence>
<dbReference type="GO" id="GO:0005524">
    <property type="term" value="F:ATP binding"/>
    <property type="evidence" value="ECO:0007669"/>
    <property type="project" value="UniProtKB-KW"/>
</dbReference>
<dbReference type="Pfam" id="PF00749">
    <property type="entry name" value="tRNA-synt_1c"/>
    <property type="match status" value="1"/>
</dbReference>
<dbReference type="InterPro" id="IPR020058">
    <property type="entry name" value="Glu/Gln-tRNA-synth_Ib_cat-dom"/>
</dbReference>
<feature type="short sequence motif" description="'HIGH' region" evidence="7">
    <location>
        <begin position="30"/>
        <end position="40"/>
    </location>
</feature>
<dbReference type="GO" id="GO:0006424">
    <property type="term" value="P:glutamyl-tRNA aminoacylation"/>
    <property type="evidence" value="ECO:0007669"/>
    <property type="project" value="InterPro"/>
</dbReference>
<dbReference type="Gene3D" id="3.40.50.620">
    <property type="entry name" value="HUPs"/>
    <property type="match status" value="1"/>
</dbReference>
<evidence type="ECO:0000256" key="1">
    <source>
        <dbReference type="ARBA" id="ARBA00022598"/>
    </source>
</evidence>
<dbReference type="PRINTS" id="PR00987">
    <property type="entry name" value="TRNASYNTHGLU"/>
</dbReference>
<evidence type="ECO:0000256" key="8">
    <source>
        <dbReference type="RuleBase" id="RU363037"/>
    </source>
</evidence>
<evidence type="ECO:0000256" key="3">
    <source>
        <dbReference type="ARBA" id="ARBA00022741"/>
    </source>
</evidence>
<gene>
    <name evidence="7" type="primary">gluQ</name>
    <name evidence="10" type="ordered locus">Selin_2200</name>
</gene>
<dbReference type="NCBIfam" id="NF004314">
    <property type="entry name" value="PRK05710.1-3"/>
    <property type="match status" value="1"/>
</dbReference>
<dbReference type="NCBIfam" id="TIGR03838">
    <property type="entry name" value="queuosine_YadB"/>
    <property type="match status" value="1"/>
</dbReference>
<dbReference type="GO" id="GO:0005829">
    <property type="term" value="C:cytosol"/>
    <property type="evidence" value="ECO:0007669"/>
    <property type="project" value="TreeGrafter"/>
</dbReference>
<evidence type="ECO:0000256" key="2">
    <source>
        <dbReference type="ARBA" id="ARBA00022723"/>
    </source>
</evidence>
<dbReference type="GO" id="GO:0004818">
    <property type="term" value="F:glutamate-tRNA ligase activity"/>
    <property type="evidence" value="ECO:0007669"/>
    <property type="project" value="TreeGrafter"/>
</dbReference>
<dbReference type="eggNOG" id="COG0008">
    <property type="taxonomic scope" value="Bacteria"/>
</dbReference>
<feature type="binding site" evidence="7">
    <location>
        <position position="139"/>
    </location>
    <ligand>
        <name>Zn(2+)</name>
        <dbReference type="ChEBI" id="CHEBI:29105"/>
    </ligand>
</feature>
<comment type="similarity">
    <text evidence="7">Belongs to the class-I aminoacyl-tRNA synthetase family. GluQ subfamily.</text>
</comment>
<keyword evidence="4 7" id="KW-0862">Zinc</keyword>
<sequence length="318" mass="34672">MTFIQASIEKMTTQSSTPPSNSPYIGRFAPTPSGALHFGSLVAALSSFLEARVHKGQWLLRIDDIDAPRVVPGAVDEILAALERFGFAWDGAVRFQSQCMERYGAAVEVLGRDGFVFACTCTRRLLAERGNHGPYDGFCRGHGHALQGAHSLRFSLPLPLPELCDGVQGVVAWEQWRAEMGDFVVRRGDGFYAYHLACAVDDAHEGITHVVRGSDLLPSSFQQRALMEALGSAAPVYAHVPVALARDGQKLSKHNQSRPLDPRHPVPELVQALAFLGQCPPAGLERASVQTLWQWALECWDLARVPRAMGMPVSGLHG</sequence>
<dbReference type="PANTHER" id="PTHR43311">
    <property type="entry name" value="GLUTAMATE--TRNA LIGASE"/>
    <property type="match status" value="1"/>
</dbReference>
<feature type="binding site" evidence="7">
    <location>
        <position position="135"/>
    </location>
    <ligand>
        <name>Zn(2+)</name>
        <dbReference type="ChEBI" id="CHEBI:29105"/>
    </ligand>
</feature>
<name>E6W3N9_DESIS</name>
<dbReference type="InterPro" id="IPR000924">
    <property type="entry name" value="Glu/Gln-tRNA-synth"/>
</dbReference>
<dbReference type="InParanoid" id="E6W3N9"/>
<keyword evidence="11" id="KW-1185">Reference proteome</keyword>
<dbReference type="InterPro" id="IPR022380">
    <property type="entry name" value="Glu-Q_tRNA(Asp)_Synthase"/>
</dbReference>
<dbReference type="PANTHER" id="PTHR43311:SF1">
    <property type="entry name" value="GLUTAMYL-Q TRNA(ASP) SYNTHETASE"/>
    <property type="match status" value="1"/>
</dbReference>
<evidence type="ECO:0000256" key="4">
    <source>
        <dbReference type="ARBA" id="ARBA00022833"/>
    </source>
</evidence>
<evidence type="ECO:0000256" key="5">
    <source>
        <dbReference type="ARBA" id="ARBA00022840"/>
    </source>
</evidence>
<dbReference type="InterPro" id="IPR049940">
    <property type="entry name" value="GluQ/Sye"/>
</dbReference>
<organism evidence="10 11">
    <name type="scientific">Desulfurispirillum indicum (strain ATCC BAA-1389 / DSM 22839 / S5)</name>
    <dbReference type="NCBI Taxonomy" id="653733"/>
    <lineage>
        <taxon>Bacteria</taxon>
        <taxon>Pseudomonadati</taxon>
        <taxon>Chrysiogenota</taxon>
        <taxon>Chrysiogenia</taxon>
        <taxon>Chrysiogenales</taxon>
        <taxon>Chrysiogenaceae</taxon>
        <taxon>Desulfurispirillum</taxon>
    </lineage>
</organism>
<keyword evidence="1 7" id="KW-0436">Ligase</keyword>
<dbReference type="AlphaFoldDB" id="E6W3N9"/>
<dbReference type="GO" id="GO:0006400">
    <property type="term" value="P:tRNA modification"/>
    <property type="evidence" value="ECO:0007669"/>
    <property type="project" value="InterPro"/>
</dbReference>
<dbReference type="EMBL" id="CP002432">
    <property type="protein sequence ID" value="ADU66920.1"/>
    <property type="molecule type" value="Genomic_DNA"/>
</dbReference>
<evidence type="ECO:0000256" key="6">
    <source>
        <dbReference type="ARBA" id="ARBA00023146"/>
    </source>
</evidence>